<dbReference type="Proteomes" id="UP000195514">
    <property type="component" value="Chromosome I"/>
</dbReference>
<reference evidence="2" key="1">
    <citation type="submission" date="2017-05" db="EMBL/GenBank/DDBJ databases">
        <authorList>
            <person name="Kirkegaard R."/>
            <person name="Mcilroy J S."/>
        </authorList>
    </citation>
    <scope>NUCLEOTIDE SEQUENCE [LARGE SCALE GENOMIC DNA]</scope>
</reference>
<evidence type="ECO:0000313" key="2">
    <source>
        <dbReference type="Proteomes" id="UP000195514"/>
    </source>
</evidence>
<dbReference type="KEGG" id="abat:CFX1CAM_0210"/>
<sequence>MSIFDLIFGHPAIRALSDEQKKEVNLLLVELVKIGRLDDYLSTSPGGHFDIRCHHTGARRIGMKLNQIGGLELMQAARAHVKRKLKMVMAEHLDYCWQGIGDWKA</sequence>
<evidence type="ECO:0000313" key="1">
    <source>
        <dbReference type="EMBL" id="SMX53276.1"/>
    </source>
</evidence>
<proteinExistence type="predicted"/>
<gene>
    <name evidence="1" type="ORF">CFX1CAM_0210</name>
</gene>
<organism evidence="1 2">
    <name type="scientific">Candidatus Brevifilum fermentans</name>
    <dbReference type="NCBI Taxonomy" id="1986204"/>
    <lineage>
        <taxon>Bacteria</taxon>
        <taxon>Bacillati</taxon>
        <taxon>Chloroflexota</taxon>
        <taxon>Anaerolineae</taxon>
        <taxon>Anaerolineales</taxon>
        <taxon>Anaerolineaceae</taxon>
        <taxon>Candidatus Brevifilum</taxon>
    </lineage>
</organism>
<accession>A0A1Y6K135</accession>
<dbReference type="RefSeq" id="WP_087861224.1">
    <property type="nucleotide sequence ID" value="NZ_LT859958.1"/>
</dbReference>
<protein>
    <submittedName>
        <fullName evidence="1">Uncharacterized protein</fullName>
    </submittedName>
</protein>
<dbReference type="EMBL" id="LT859958">
    <property type="protein sequence ID" value="SMX53276.1"/>
    <property type="molecule type" value="Genomic_DNA"/>
</dbReference>
<dbReference type="AlphaFoldDB" id="A0A1Y6K135"/>
<dbReference type="OrthoDB" id="164474at2"/>
<keyword evidence="2" id="KW-1185">Reference proteome</keyword>
<name>A0A1Y6K135_9CHLR</name>